<organism evidence="1">
    <name type="scientific">marine sediment metagenome</name>
    <dbReference type="NCBI Taxonomy" id="412755"/>
    <lineage>
        <taxon>unclassified sequences</taxon>
        <taxon>metagenomes</taxon>
        <taxon>ecological metagenomes</taxon>
    </lineage>
</organism>
<name>X0RQG2_9ZZZZ</name>
<reference evidence="1" key="1">
    <citation type="journal article" date="2014" name="Front. Microbiol.">
        <title>High frequency of phylogenetically diverse reductive dehalogenase-homologous genes in deep subseafloor sedimentary metagenomes.</title>
        <authorList>
            <person name="Kawai M."/>
            <person name="Futagami T."/>
            <person name="Toyoda A."/>
            <person name="Takaki Y."/>
            <person name="Nishi S."/>
            <person name="Hori S."/>
            <person name="Arai W."/>
            <person name="Tsubouchi T."/>
            <person name="Morono Y."/>
            <person name="Uchiyama I."/>
            <person name="Ito T."/>
            <person name="Fujiyama A."/>
            <person name="Inagaki F."/>
            <person name="Takami H."/>
        </authorList>
    </citation>
    <scope>NUCLEOTIDE SEQUENCE</scope>
    <source>
        <strain evidence="1">Expedition CK06-06</strain>
    </source>
</reference>
<proteinExistence type="predicted"/>
<accession>X0RQG2</accession>
<evidence type="ECO:0000313" key="1">
    <source>
        <dbReference type="EMBL" id="GAF71003.1"/>
    </source>
</evidence>
<comment type="caution">
    <text evidence="1">The sequence shown here is derived from an EMBL/GenBank/DDBJ whole genome shotgun (WGS) entry which is preliminary data.</text>
</comment>
<sequence>MKYLRERVLNRELLAWTWCNLADMKWRLDDGQIEVVDETHAEFLRRVEPTAVHQAIRTGGQFYLIQATTSDKIDFIAGQHGTHREGQLDRRQKLPVLGDREAYIARLEDVILAKMEYYR</sequence>
<dbReference type="EMBL" id="BARS01007906">
    <property type="protein sequence ID" value="GAF71003.1"/>
    <property type="molecule type" value="Genomic_DNA"/>
</dbReference>
<gene>
    <name evidence="1" type="ORF">S01H1_15146</name>
</gene>
<protein>
    <submittedName>
        <fullName evidence="1">Uncharacterized protein</fullName>
    </submittedName>
</protein>
<dbReference type="AlphaFoldDB" id="X0RQG2"/>